<sequence>MTEALDALAGRLLTVATALPVPKKHRRMRATPEV</sequence>
<proteinExistence type="predicted"/>
<name>A0A6G0SIE3_9STRA</name>
<evidence type="ECO:0000313" key="1">
    <source>
        <dbReference type="EMBL" id="KAE9359963.1"/>
    </source>
</evidence>
<dbReference type="Proteomes" id="UP000486351">
    <property type="component" value="Unassembled WGS sequence"/>
</dbReference>
<comment type="caution">
    <text evidence="1">The sequence shown here is derived from an EMBL/GenBank/DDBJ whole genome shotgun (WGS) entry which is preliminary data.</text>
</comment>
<dbReference type="AlphaFoldDB" id="A0A6G0SIE3"/>
<reference evidence="1 2" key="1">
    <citation type="submission" date="2018-09" db="EMBL/GenBank/DDBJ databases">
        <title>Genomic investigation of the strawberry pathogen Phytophthora fragariae indicates pathogenicity is determined by transcriptional variation in three key races.</title>
        <authorList>
            <person name="Adams T.M."/>
            <person name="Armitage A.D."/>
            <person name="Sobczyk M.K."/>
            <person name="Bates H.J."/>
            <person name="Dunwell J.M."/>
            <person name="Nellist C.F."/>
            <person name="Harrison R.J."/>
        </authorList>
    </citation>
    <scope>NUCLEOTIDE SEQUENCE [LARGE SCALE GENOMIC DNA]</scope>
    <source>
        <strain evidence="1 2">NOV-77</strain>
    </source>
</reference>
<dbReference type="EMBL" id="QXFY01000053">
    <property type="protein sequence ID" value="KAE9359963.1"/>
    <property type="molecule type" value="Genomic_DNA"/>
</dbReference>
<accession>A0A6G0SIE3</accession>
<evidence type="ECO:0000313" key="2">
    <source>
        <dbReference type="Proteomes" id="UP000486351"/>
    </source>
</evidence>
<gene>
    <name evidence="1" type="ORF">PF008_g2013</name>
</gene>
<organism evidence="1 2">
    <name type="scientific">Phytophthora fragariae</name>
    <dbReference type="NCBI Taxonomy" id="53985"/>
    <lineage>
        <taxon>Eukaryota</taxon>
        <taxon>Sar</taxon>
        <taxon>Stramenopiles</taxon>
        <taxon>Oomycota</taxon>
        <taxon>Peronosporomycetes</taxon>
        <taxon>Peronosporales</taxon>
        <taxon>Peronosporaceae</taxon>
        <taxon>Phytophthora</taxon>
    </lineage>
</organism>
<protein>
    <submittedName>
        <fullName evidence="1">Uncharacterized protein</fullName>
    </submittedName>
</protein>